<dbReference type="GO" id="GO:0016787">
    <property type="term" value="F:hydrolase activity"/>
    <property type="evidence" value="ECO:0007669"/>
    <property type="project" value="UniProtKB-UniRule"/>
</dbReference>
<dbReference type="EMBL" id="MU157913">
    <property type="protein sequence ID" value="KAF9523644.1"/>
    <property type="molecule type" value="Genomic_DNA"/>
</dbReference>
<protein>
    <recommendedName>
        <fullName evidence="6">UvrD-like helicase ATP-binding domain-containing protein</fullName>
    </recommendedName>
</protein>
<reference evidence="7" key="1">
    <citation type="submission" date="2020-11" db="EMBL/GenBank/DDBJ databases">
        <authorList>
            <consortium name="DOE Joint Genome Institute"/>
            <person name="Ahrendt S."/>
            <person name="Riley R."/>
            <person name="Andreopoulos W."/>
            <person name="Labutti K."/>
            <person name="Pangilinan J."/>
            <person name="Ruiz-Duenas F.J."/>
            <person name="Barrasa J.M."/>
            <person name="Sanchez-Garcia M."/>
            <person name="Camarero S."/>
            <person name="Miyauchi S."/>
            <person name="Serrano A."/>
            <person name="Linde D."/>
            <person name="Babiker R."/>
            <person name="Drula E."/>
            <person name="Ayuso-Fernandez I."/>
            <person name="Pacheco R."/>
            <person name="Padilla G."/>
            <person name="Ferreira P."/>
            <person name="Barriuso J."/>
            <person name="Kellner H."/>
            <person name="Castanera R."/>
            <person name="Alfaro M."/>
            <person name="Ramirez L."/>
            <person name="Pisabarro A.G."/>
            <person name="Kuo A."/>
            <person name="Tritt A."/>
            <person name="Lipzen A."/>
            <person name="He G."/>
            <person name="Yan M."/>
            <person name="Ng V."/>
            <person name="Cullen D."/>
            <person name="Martin F."/>
            <person name="Rosso M.-N."/>
            <person name="Henrissat B."/>
            <person name="Hibbett D."/>
            <person name="Martinez A.T."/>
            <person name="Grigoriev I.V."/>
        </authorList>
    </citation>
    <scope>NUCLEOTIDE SEQUENCE</scope>
    <source>
        <strain evidence="7">CBS 506.95</strain>
    </source>
</reference>
<gene>
    <name evidence="7" type="ORF">CPB83DRAFT_681179</name>
</gene>
<keyword evidence="4 5" id="KW-0067">ATP-binding</keyword>
<evidence type="ECO:0000313" key="7">
    <source>
        <dbReference type="EMBL" id="KAF9523644.1"/>
    </source>
</evidence>
<dbReference type="PANTHER" id="PTHR21529">
    <property type="entry name" value="MAMMARY TURMOR VIRUS RECEPTOR HOMOLOG 1, 2 MTVR1, 2"/>
    <property type="match status" value="1"/>
</dbReference>
<dbReference type="SUPFAM" id="SSF52540">
    <property type="entry name" value="P-loop containing nucleoside triphosphate hydrolases"/>
    <property type="match status" value="1"/>
</dbReference>
<proteinExistence type="predicted"/>
<evidence type="ECO:0000256" key="1">
    <source>
        <dbReference type="ARBA" id="ARBA00022741"/>
    </source>
</evidence>
<keyword evidence="8" id="KW-1185">Reference proteome</keyword>
<keyword evidence="3 5" id="KW-0347">Helicase</keyword>
<dbReference type="InterPro" id="IPR014016">
    <property type="entry name" value="UvrD-like_ATP-bd"/>
</dbReference>
<keyword evidence="2 5" id="KW-0378">Hydrolase</keyword>
<evidence type="ECO:0000256" key="2">
    <source>
        <dbReference type="ARBA" id="ARBA00022801"/>
    </source>
</evidence>
<dbReference type="GO" id="GO:0005524">
    <property type="term" value="F:ATP binding"/>
    <property type="evidence" value="ECO:0007669"/>
    <property type="project" value="UniProtKB-UniRule"/>
</dbReference>
<dbReference type="Pfam" id="PF00580">
    <property type="entry name" value="UvrD-helicase"/>
    <property type="match status" value="1"/>
</dbReference>
<sequence>MNIQRKVQYRTGLFNPENLSDIQKIDDALNEFGGAINRENYVSSLKELLDRNHIIELVISSIGEHVPLKQWILDDFPSSAKEFDESFAGQILGRLHMFIRFHVSQPMMMDQHSIEAAPDLFQMMLNMTFVDKDKTSTDKVVVAKKSKAKPSQRELKQARKAVHDAATVDYKLFKTLSLPVPKSRLEAEVTCMGLLVQLKVTLAVILEEMRQPRIIEIVKALFVVHEMPEALPNIKTDVPSVQHEDSALDAPITEDFPAVYPMVQPLKGALYFDTPDGFGKWRIFISSKASAHLRHYRDNNPKVFSTIKNTIMFLSHGNFLPDKHKPLKGSGTIVPIYEAKMGGDLRLIYIVDCITDYDNISEIQALRIFGVYTHAQIDNRLWDSVSLYLSNRNPIYRQRCLHRKSTQGGDKYCFDPVTFSGPGSNDDFEASPNEVPSLPGDDSNELHQIISLEKYVMLSQELLDCIELNRPAAFPFELSRYEQTIVQHPHSCYVLGRSGTGKTTTMLFKMLLIERNYQLSGSSGPRPRQMFVTKSRVLAKRVEEQFLAYFTTLLTASHTETSHQTPTLWAQAVTIGDEQNIFWDDEDESWQSHLPERFSQLTDYHFPLFITFDKLCAMIEADNSLHHSRDNYSFNTDFKSRGTLLSYDRFLSHYWPHLPQDLKMRSHPSLVFSEFMSVIAGSEGAIISPDGYLSREAYRQLSARAQPTFADCRDAIYGLYMAYRKIKHGHGDIDLADRTRNIILEYAGNPSWLQKVSNLYVDETQDNLLIDTLLLRMLCSNPQGLFWAGDTAQTISAGSAFRFNDLKAFLHRIEEKRRKYLPSPVIGQYQEPKIFQLSVNFRSHAGIVNCAHSIIQIIMKYWKNAIDSLKPERGKASGAKPIFYQNIYAGYVHEGHFMKRNITHEPVVELGAHQCILVRDDQAKKQLAEKMGRDIGLVLTLYESKGLEFNDVFLYNFFHDSTVPASDWRLLLNVVPHTGTPHRAPAFNPTRHAAICSELKCLYVAVTRARNNLRIADESDIGSPMQILWDSHGFIVTCKPGEEPKDFAKPSEDKNDWADRAKMFFDNNQWLLAKQCYQRAGRTHAAAVANSYYLQETARQTPIEGSGAKRKSAFTSAAEAFASCADKTHEREMKSRYLKRSGDCYEEGHLYLPAAYAYRQGGFLNQTTICFKKAGSFDNVHSIIIHSSDQLSKETLRSVQDVTRLHYVAKQDFEKVHQLFENPEEEQEFLEDRSLNLVQVDLLLRHDKKSAAAELHLAENRILEAIDLFLEDGTKESISRAKDCIFCGLWKQMPFGVIPADEPEVVGLFDMCNRIPQNSFEQAEQEEISMFRLVYSHAFDELHSLVDSFLRHHNSKAAFLCLDHIFAKPPTLSNQSLSKTEQKLQRFLAYAQILREFHAVDDPVGDHGTSSLFGLQLLDGIDGSVTLLSSSPIAAYLNGERESHLLVQRKDIVTAFRRCLKDRLLARVTQENDAAQLMSSDLQLSPCIRHVVYNDCLQGELCTWPHIVPDVQWHRLFVNVHLLQILIYQSIVGLQHLSEMKSQQKFWILKLYEVLNPASHHFGPTCGISQQSLQSFPAATSVVLDWVRSVSYTLDFDPKDSFLTIAMQCATMVYALEKKDAASFMAKCQFVTARYPANGIYLRGPSRQNSLQEMLFALEINKKSSIATGIQFLRHIIDVEAPVNMLVLCSFIERVCSQLVVCNCLQWKGDFHYVTLPRTWLSNLLLDVDLVEVRHQDYSYFWQFLPPIRTLLRTLFFPTGQSPLRIRPEFRALDRQNSSVRGMYIARLCRVLGLLGSNIRIVAFQNEILEIFRSIKRDLDHGISPLYGRYIYAEDFYRVSVATRRSMVNSPFDNMVQLLHADRVQHPITDIFGLFRIVYSKTEELPEKLRSDWNSKALANTIDNDQSPVEGPSEPLDEAKLTEVDMEDIQAGSKPEDENFIPDTEIDPSLYLGHSQHEVKAACVLQRMYRSFRDRKRSMEGVDYEDRLRQWHSHSKDLINSHTQVFSMETRIFHLGPVAHLLAILDAVYPAISRAKKYLGKRLVDGNSNHEQLEEISAKQTVVVAPITVMHRKH</sequence>
<organism evidence="7 8">
    <name type="scientific">Crepidotus variabilis</name>
    <dbReference type="NCBI Taxonomy" id="179855"/>
    <lineage>
        <taxon>Eukaryota</taxon>
        <taxon>Fungi</taxon>
        <taxon>Dikarya</taxon>
        <taxon>Basidiomycota</taxon>
        <taxon>Agaricomycotina</taxon>
        <taxon>Agaricomycetes</taxon>
        <taxon>Agaricomycetidae</taxon>
        <taxon>Agaricales</taxon>
        <taxon>Agaricineae</taxon>
        <taxon>Crepidotaceae</taxon>
        <taxon>Crepidotus</taxon>
    </lineage>
</organism>
<dbReference type="InterPro" id="IPR039904">
    <property type="entry name" value="TRANK1"/>
</dbReference>
<evidence type="ECO:0000313" key="8">
    <source>
        <dbReference type="Proteomes" id="UP000807306"/>
    </source>
</evidence>
<dbReference type="PANTHER" id="PTHR21529:SF4">
    <property type="entry name" value="TPR AND ANKYRIN REPEAT-CONTAINING PROTEIN 1"/>
    <property type="match status" value="1"/>
</dbReference>
<dbReference type="Gene3D" id="3.40.50.300">
    <property type="entry name" value="P-loop containing nucleotide triphosphate hydrolases"/>
    <property type="match status" value="2"/>
</dbReference>
<evidence type="ECO:0000256" key="3">
    <source>
        <dbReference type="ARBA" id="ARBA00022806"/>
    </source>
</evidence>
<dbReference type="PROSITE" id="PS51198">
    <property type="entry name" value="UVRD_HELICASE_ATP_BIND"/>
    <property type="match status" value="1"/>
</dbReference>
<name>A0A9P6E785_9AGAR</name>
<dbReference type="Pfam" id="PF13361">
    <property type="entry name" value="UvrD_C"/>
    <property type="match status" value="1"/>
</dbReference>
<dbReference type="InterPro" id="IPR014017">
    <property type="entry name" value="DNA_helicase_UvrD-like_C"/>
</dbReference>
<keyword evidence="1 5" id="KW-0547">Nucleotide-binding</keyword>
<dbReference type="Proteomes" id="UP000807306">
    <property type="component" value="Unassembled WGS sequence"/>
</dbReference>
<evidence type="ECO:0000256" key="5">
    <source>
        <dbReference type="PROSITE-ProRule" id="PRU00560"/>
    </source>
</evidence>
<dbReference type="GO" id="GO:0004386">
    <property type="term" value="F:helicase activity"/>
    <property type="evidence" value="ECO:0007669"/>
    <property type="project" value="UniProtKB-UniRule"/>
</dbReference>
<evidence type="ECO:0000256" key="4">
    <source>
        <dbReference type="ARBA" id="ARBA00022840"/>
    </source>
</evidence>
<dbReference type="OrthoDB" id="3156807at2759"/>
<feature type="binding site" evidence="5">
    <location>
        <begin position="496"/>
        <end position="503"/>
    </location>
    <ligand>
        <name>ATP</name>
        <dbReference type="ChEBI" id="CHEBI:30616"/>
    </ligand>
</feature>
<comment type="caution">
    <text evidence="7">The sequence shown here is derived from an EMBL/GenBank/DDBJ whole genome shotgun (WGS) entry which is preliminary data.</text>
</comment>
<dbReference type="InterPro" id="IPR027417">
    <property type="entry name" value="P-loop_NTPase"/>
</dbReference>
<evidence type="ECO:0000259" key="6">
    <source>
        <dbReference type="PROSITE" id="PS51198"/>
    </source>
</evidence>
<accession>A0A9P6E785</accession>
<feature type="domain" description="UvrD-like helicase ATP-binding" evidence="6">
    <location>
        <begin position="475"/>
        <end position="844"/>
    </location>
</feature>